<accession>A0ABQ7GPW2</accession>
<sequence>MILCSLFSMLQRNTYWPSFTQFPVHIKRQRLGEQFNDKKVPTEVTRSYLQVTNSLQYSFEPQCMTFPLHGEIDKSLVWVQLHAHRRLQILKNGIVLTRKSP</sequence>
<keyword evidence="2" id="KW-1185">Reference proteome</keyword>
<dbReference type="EMBL" id="MU069649">
    <property type="protein sequence ID" value="KAF5836654.1"/>
    <property type="molecule type" value="Genomic_DNA"/>
</dbReference>
<protein>
    <submittedName>
        <fullName evidence="1">Uncharacterized protein</fullName>
    </submittedName>
</protein>
<comment type="caution">
    <text evidence="1">The sequence shown here is derived from an EMBL/GenBank/DDBJ whole genome shotgun (WGS) entry which is preliminary data.</text>
</comment>
<proteinExistence type="predicted"/>
<evidence type="ECO:0000313" key="1">
    <source>
        <dbReference type="EMBL" id="KAF5836654.1"/>
    </source>
</evidence>
<reference evidence="1" key="1">
    <citation type="submission" date="2017-08" db="EMBL/GenBank/DDBJ databases">
        <authorList>
            <person name="Polle J.E."/>
            <person name="Barry K."/>
            <person name="Cushman J."/>
            <person name="Schmutz J."/>
            <person name="Tran D."/>
            <person name="Hathwaick L.T."/>
            <person name="Yim W.C."/>
            <person name="Jenkins J."/>
            <person name="Mckie-Krisberg Z.M."/>
            <person name="Prochnik S."/>
            <person name="Lindquist E."/>
            <person name="Dockter R.B."/>
            <person name="Adam C."/>
            <person name="Molina H."/>
            <person name="Bunkerborg J."/>
            <person name="Jin E."/>
            <person name="Buchheim M."/>
            <person name="Magnuson J."/>
        </authorList>
    </citation>
    <scope>NUCLEOTIDE SEQUENCE</scope>
    <source>
        <strain evidence="1">CCAP 19/18</strain>
    </source>
</reference>
<name>A0ABQ7GPW2_DUNSA</name>
<organism evidence="1 2">
    <name type="scientific">Dunaliella salina</name>
    <name type="common">Green alga</name>
    <name type="synonym">Protococcus salinus</name>
    <dbReference type="NCBI Taxonomy" id="3046"/>
    <lineage>
        <taxon>Eukaryota</taxon>
        <taxon>Viridiplantae</taxon>
        <taxon>Chlorophyta</taxon>
        <taxon>core chlorophytes</taxon>
        <taxon>Chlorophyceae</taxon>
        <taxon>CS clade</taxon>
        <taxon>Chlamydomonadales</taxon>
        <taxon>Dunaliellaceae</taxon>
        <taxon>Dunaliella</taxon>
    </lineage>
</organism>
<evidence type="ECO:0000313" key="2">
    <source>
        <dbReference type="Proteomes" id="UP000815325"/>
    </source>
</evidence>
<dbReference type="Proteomes" id="UP000815325">
    <property type="component" value="Unassembled WGS sequence"/>
</dbReference>
<gene>
    <name evidence="1" type="ORF">DUNSADRAFT_5613</name>
</gene>